<accession>A0A2P2N7F3</accession>
<sequence>METKAKFDDGDIAVSASKVPLMTVSLIIHCPCPCYIFYYCLLLSSTK</sequence>
<evidence type="ECO:0000313" key="2">
    <source>
        <dbReference type="EMBL" id="MBX38365.1"/>
    </source>
</evidence>
<feature type="transmembrane region" description="Helical" evidence="1">
    <location>
        <begin position="20"/>
        <end position="41"/>
    </location>
</feature>
<reference evidence="2" key="1">
    <citation type="submission" date="2018-02" db="EMBL/GenBank/DDBJ databases">
        <title>Rhizophora mucronata_Transcriptome.</title>
        <authorList>
            <person name="Meera S.P."/>
            <person name="Sreeshan A."/>
            <person name="Augustine A."/>
        </authorList>
    </citation>
    <scope>NUCLEOTIDE SEQUENCE</scope>
    <source>
        <tissue evidence="2">Leaf</tissue>
    </source>
</reference>
<keyword evidence="1" id="KW-0472">Membrane</keyword>
<protein>
    <submittedName>
        <fullName evidence="2">Uncharacterized protein</fullName>
    </submittedName>
</protein>
<dbReference type="AlphaFoldDB" id="A0A2P2N7F3"/>
<proteinExistence type="predicted"/>
<name>A0A2P2N7F3_RHIMU</name>
<keyword evidence="1" id="KW-1133">Transmembrane helix</keyword>
<organism evidence="2">
    <name type="scientific">Rhizophora mucronata</name>
    <name type="common">Asiatic mangrove</name>
    <dbReference type="NCBI Taxonomy" id="61149"/>
    <lineage>
        <taxon>Eukaryota</taxon>
        <taxon>Viridiplantae</taxon>
        <taxon>Streptophyta</taxon>
        <taxon>Embryophyta</taxon>
        <taxon>Tracheophyta</taxon>
        <taxon>Spermatophyta</taxon>
        <taxon>Magnoliopsida</taxon>
        <taxon>eudicotyledons</taxon>
        <taxon>Gunneridae</taxon>
        <taxon>Pentapetalae</taxon>
        <taxon>rosids</taxon>
        <taxon>fabids</taxon>
        <taxon>Malpighiales</taxon>
        <taxon>Rhizophoraceae</taxon>
        <taxon>Rhizophora</taxon>
    </lineage>
</organism>
<evidence type="ECO:0000256" key="1">
    <source>
        <dbReference type="SAM" id="Phobius"/>
    </source>
</evidence>
<keyword evidence="1" id="KW-0812">Transmembrane</keyword>
<dbReference type="EMBL" id="GGEC01057881">
    <property type="protein sequence ID" value="MBX38365.1"/>
    <property type="molecule type" value="Transcribed_RNA"/>
</dbReference>